<organism evidence="1 2">
    <name type="scientific">Salimicrobium humidisoli</name>
    <dbReference type="NCBI Taxonomy" id="2029857"/>
    <lineage>
        <taxon>Bacteria</taxon>
        <taxon>Bacillati</taxon>
        <taxon>Bacillota</taxon>
        <taxon>Bacilli</taxon>
        <taxon>Bacillales</taxon>
        <taxon>Bacillaceae</taxon>
        <taxon>Salimicrobium</taxon>
    </lineage>
</organism>
<name>A0ABX4HUQ1_9BACI</name>
<dbReference type="InterPro" id="IPR045920">
    <property type="entry name" value="DUF6339"/>
</dbReference>
<dbReference type="RefSeq" id="WP_095820839.1">
    <property type="nucleotide sequence ID" value="NZ_NSGH01000001.1"/>
</dbReference>
<evidence type="ECO:0000313" key="1">
    <source>
        <dbReference type="EMBL" id="PBB06923.1"/>
    </source>
</evidence>
<proteinExistence type="predicted"/>
<keyword evidence="2" id="KW-1185">Reference proteome</keyword>
<dbReference type="EMBL" id="NSGH01000001">
    <property type="protein sequence ID" value="PBB06923.1"/>
    <property type="molecule type" value="Genomic_DNA"/>
</dbReference>
<accession>A0ABX4HUQ1</accession>
<evidence type="ECO:0000313" key="2">
    <source>
        <dbReference type="Proteomes" id="UP000217561"/>
    </source>
</evidence>
<dbReference type="Proteomes" id="UP000217561">
    <property type="component" value="Unassembled WGS sequence"/>
</dbReference>
<reference evidence="1 2" key="1">
    <citation type="submission" date="2017-08" db="EMBL/GenBank/DDBJ databases">
        <title>Salimicrobium alkalisoli sp. nov., isolated from saline alkaline soil.</title>
        <authorList>
            <person name="Zhang G."/>
            <person name="Xiong Q."/>
        </authorList>
    </citation>
    <scope>NUCLEOTIDE SEQUENCE [LARGE SCALE GENOMIC DNA]</scope>
    <source>
        <strain evidence="1 2">WN024</strain>
    </source>
</reference>
<protein>
    <submittedName>
        <fullName evidence="1">Uncharacterized protein</fullName>
    </submittedName>
</protein>
<gene>
    <name evidence="1" type="ORF">CKW00_00235</name>
</gene>
<sequence length="229" mass="27188">MWKEMSKKEADKEYKKLIASNFTPSLRDNEFDEKLRTGIWELHEETLREMDISEGSKWGYKYDYAFGLKLFDFLQRGEFFLPIHLAASTGVWRFLSVNIMPDIVHRRWGDSPVRFYLQPNRIWLKTLWWYSFLSWQGDVESTKATLELNSTDTIVQLVERAGANGYRVDMSRELMKQFGRLLKEENIDREETFRKVMKLNTARTRSVEPGLIEGGTESYVRDLIEYVKK</sequence>
<comment type="caution">
    <text evidence="1">The sequence shown here is derived from an EMBL/GenBank/DDBJ whole genome shotgun (WGS) entry which is preliminary data.</text>
</comment>
<dbReference type="Pfam" id="PF19866">
    <property type="entry name" value="DUF6339"/>
    <property type="match status" value="1"/>
</dbReference>